<sequence>MENIKPLTPSTGSVLTPEQVIGREDDVKKIIDILEKQGVCLNAVRRFGKSSLLLKVKNVLNGMPNYMAVYLDVEGLSSCDSLIGKLYNEFKNRGLVKESTIKKIDIVFNKLLDRFKKLGIASLLEIELNEREQFWEKKLETILIAAIEENPGKKLIICLDEFSILLDSIENKRESILLIGILRALVHNENLKNHVRFIYCGSIGIDLVIAELKKLKVNFGKPLNHMHPYELEPLSKEDALLLCKCFNNGCNLDVSDDLMDKICVLCDNIPYYIDGLYSLFRYEPIVNVDIIDVAYKKMLDDSNGKFEFDHFYERIKSHYPEKKISLHLLNVLSKESGWVSESKMFELVNAKLEVDRYLLIDEAERLWKDKYLRRESGDEGRYYKFKYQVLKDWWEVNKSY</sequence>
<dbReference type="PANTHER" id="PTHR34301">
    <property type="entry name" value="DNA-BINDING PROTEIN-RELATED"/>
    <property type="match status" value="1"/>
</dbReference>
<comment type="caution">
    <text evidence="1">The sequence shown here is derived from an EMBL/GenBank/DDBJ whole genome shotgun (WGS) entry which is preliminary data.</text>
</comment>
<evidence type="ECO:0000313" key="1">
    <source>
        <dbReference type="EMBL" id="PWH82330.1"/>
    </source>
</evidence>
<reference evidence="2" key="3">
    <citation type="submission" date="2018-05" db="EMBL/GenBank/DDBJ databases">
        <authorList>
            <person name="Lu D."/>
        </authorList>
    </citation>
    <scope>NUCLEOTIDE SEQUENCE [LARGE SCALE GENOMIC DNA]</scope>
    <source>
        <strain evidence="2">ZY111</strain>
    </source>
</reference>
<protein>
    <recommendedName>
        <fullName evidence="3">ATPase domain-containing protein</fullName>
    </recommendedName>
</protein>
<dbReference type="InterPro" id="IPR027417">
    <property type="entry name" value="P-loop_NTPase"/>
</dbReference>
<evidence type="ECO:0000313" key="2">
    <source>
        <dbReference type="Proteomes" id="UP000245375"/>
    </source>
</evidence>
<gene>
    <name evidence="1" type="ORF">DIS18_08740</name>
</gene>
<dbReference type="AlphaFoldDB" id="A0A2U2X3I9"/>
<reference evidence="1 2" key="1">
    <citation type="submission" date="2018-05" db="EMBL/GenBank/DDBJ databases">
        <title>Algibacter marinivivus sp. nov., isolated from sample around a algae.</title>
        <authorList>
            <person name="Zhong X."/>
        </authorList>
    </citation>
    <scope>NUCLEOTIDE SEQUENCE [LARGE SCALE GENOMIC DNA]</scope>
    <source>
        <strain evidence="1 2">ZY111</strain>
    </source>
</reference>
<keyword evidence="2" id="KW-1185">Reference proteome</keyword>
<dbReference type="PANTHER" id="PTHR34301:SF8">
    <property type="entry name" value="ATPASE DOMAIN-CONTAINING PROTEIN"/>
    <property type="match status" value="1"/>
</dbReference>
<dbReference type="Gene3D" id="3.40.50.300">
    <property type="entry name" value="P-loop containing nucleotide triphosphate hydrolases"/>
    <property type="match status" value="1"/>
</dbReference>
<dbReference type="RefSeq" id="WP_109352697.1">
    <property type="nucleotide sequence ID" value="NZ_QFRI01000002.1"/>
</dbReference>
<dbReference type="EMBL" id="QFRI01000002">
    <property type="protein sequence ID" value="PWH82330.1"/>
    <property type="molecule type" value="Genomic_DNA"/>
</dbReference>
<reference evidence="2" key="2">
    <citation type="submission" date="2018-05" db="EMBL/GenBank/DDBJ databases">
        <title>Algibacter marinivivus sp. nov., isolated from sample around a algae.</title>
        <authorList>
            <person name="Lu D."/>
        </authorList>
    </citation>
    <scope>NUCLEOTIDE SEQUENCE [LARGE SCALE GENOMIC DNA]</scope>
    <source>
        <strain evidence="2">ZY111</strain>
    </source>
</reference>
<accession>A0A2U2X3I9</accession>
<organism evidence="1 2">
    <name type="scientific">Algibacter marinivivus</name>
    <dbReference type="NCBI Taxonomy" id="2100723"/>
    <lineage>
        <taxon>Bacteria</taxon>
        <taxon>Pseudomonadati</taxon>
        <taxon>Bacteroidota</taxon>
        <taxon>Flavobacteriia</taxon>
        <taxon>Flavobacteriales</taxon>
        <taxon>Flavobacteriaceae</taxon>
        <taxon>Algibacter</taxon>
    </lineage>
</organism>
<evidence type="ECO:0008006" key="3">
    <source>
        <dbReference type="Google" id="ProtNLM"/>
    </source>
</evidence>
<dbReference type="Proteomes" id="UP000245375">
    <property type="component" value="Unassembled WGS sequence"/>
</dbReference>
<proteinExistence type="predicted"/>
<dbReference type="SUPFAM" id="SSF52540">
    <property type="entry name" value="P-loop containing nucleoside triphosphate hydrolases"/>
    <property type="match status" value="1"/>
</dbReference>
<name>A0A2U2X3I9_9FLAO</name>
<dbReference type="OrthoDB" id="9805535at2"/>